<gene>
    <name evidence="5" type="ORF">BDW42DRAFT_185096</name>
</gene>
<comment type="similarity">
    <text evidence="1">Belongs to the ATP-dependent AMP-binding enzyme family.</text>
</comment>
<dbReference type="Gene3D" id="3.30.300.30">
    <property type="match status" value="1"/>
</dbReference>
<evidence type="ECO:0000256" key="2">
    <source>
        <dbReference type="ARBA" id="ARBA00022598"/>
    </source>
</evidence>
<evidence type="ECO:0000259" key="4">
    <source>
        <dbReference type="Pfam" id="PF13193"/>
    </source>
</evidence>
<feature type="domain" description="AMP-dependent synthetase/ligase" evidence="3">
    <location>
        <begin position="22"/>
        <end position="381"/>
    </location>
</feature>
<dbReference type="Pfam" id="PF00501">
    <property type="entry name" value="AMP-binding"/>
    <property type="match status" value="1"/>
</dbReference>
<organism evidence="5 6">
    <name type="scientific">Aspergillus taichungensis</name>
    <dbReference type="NCBI Taxonomy" id="482145"/>
    <lineage>
        <taxon>Eukaryota</taxon>
        <taxon>Fungi</taxon>
        <taxon>Dikarya</taxon>
        <taxon>Ascomycota</taxon>
        <taxon>Pezizomycotina</taxon>
        <taxon>Eurotiomycetes</taxon>
        <taxon>Eurotiomycetidae</taxon>
        <taxon>Eurotiales</taxon>
        <taxon>Aspergillaceae</taxon>
        <taxon>Aspergillus</taxon>
        <taxon>Aspergillus subgen. Circumdati</taxon>
    </lineage>
</organism>
<dbReference type="EMBL" id="KZ559531">
    <property type="protein sequence ID" value="PLN81967.1"/>
    <property type="molecule type" value="Genomic_DNA"/>
</dbReference>
<dbReference type="InterPro" id="IPR025110">
    <property type="entry name" value="AMP-bd_C"/>
</dbReference>
<dbReference type="InterPro" id="IPR000873">
    <property type="entry name" value="AMP-dep_synth/lig_dom"/>
</dbReference>
<evidence type="ECO:0000313" key="5">
    <source>
        <dbReference type="EMBL" id="PLN81967.1"/>
    </source>
</evidence>
<dbReference type="PANTHER" id="PTHR43201:SF5">
    <property type="entry name" value="MEDIUM-CHAIN ACYL-COA LIGASE ACSF2, MITOCHONDRIAL"/>
    <property type="match status" value="1"/>
</dbReference>
<dbReference type="InterPro" id="IPR020845">
    <property type="entry name" value="AMP-binding_CS"/>
</dbReference>
<dbReference type="PROSITE" id="PS00455">
    <property type="entry name" value="AMP_BINDING"/>
    <property type="match status" value="1"/>
</dbReference>
<proteinExistence type="inferred from homology"/>
<protein>
    <recommendedName>
        <fullName evidence="7">Peroxisomal-coenzyme A synthetase</fullName>
    </recommendedName>
</protein>
<keyword evidence="6" id="KW-1185">Reference proteome</keyword>
<dbReference type="OrthoDB" id="3633556at2759"/>
<feature type="domain" description="AMP-binding enzyme C-terminal" evidence="4">
    <location>
        <begin position="432"/>
        <end position="507"/>
    </location>
</feature>
<dbReference type="SUPFAM" id="SSF56801">
    <property type="entry name" value="Acetyl-CoA synthetase-like"/>
    <property type="match status" value="1"/>
</dbReference>
<dbReference type="Gene3D" id="3.40.50.12780">
    <property type="entry name" value="N-terminal domain of ligase-like"/>
    <property type="match status" value="1"/>
</dbReference>
<accession>A0A2J5HX00</accession>
<sequence length="519" mass="55769">MTVCTECPNQSGTEVITPDAFQQSEAPAVIVPATESAKAEEVSYRELHGTIVCLQANLSRLGVGAHSRLALALPNGIEFVACFLAGVAQGATVAPINPEYGDNEARALLERIQPSLLLTSSERAAIGAANGLGIRVARCVWDAKARSVVLEPSDSVPAPLPMTHLCKPSPDDGALMLFTSGTTGMPKGVILTHQNLLVAVRILIRAQSLSPTDRCAIITPLFHVAGVGMLLLSTLFSGGAAVIPASLSGAFWSQLEEHEVTWFHGVPTLHRLLLTFPRPPKMRRLRFVSSGGSSLAKDTLHNLETELESPVLERYGMTETAPGIFCNSIDRPRRSSCYPVPPEITVRILHSSEESGTLSLTDSVGIVGEICLKGANIMDGYVDNADANADVFVDGFFRTGDLGQLEPDGYLRLVGRLKEVINKGGEKIDPTEVEHLLLGHESIRDVACFRVSDELYGEDIGVAIVPKAGCQLKPLDIKKHVRKSAIGFKVPKKVVFLDAIPCNRTGKYQRVLLSQQYGG</sequence>
<dbReference type="InterPro" id="IPR045851">
    <property type="entry name" value="AMP-bd_C_sf"/>
</dbReference>
<dbReference type="GO" id="GO:0031956">
    <property type="term" value="F:medium-chain fatty acid-CoA ligase activity"/>
    <property type="evidence" value="ECO:0007669"/>
    <property type="project" value="TreeGrafter"/>
</dbReference>
<evidence type="ECO:0000259" key="3">
    <source>
        <dbReference type="Pfam" id="PF00501"/>
    </source>
</evidence>
<dbReference type="AlphaFoldDB" id="A0A2J5HX00"/>
<evidence type="ECO:0000313" key="6">
    <source>
        <dbReference type="Proteomes" id="UP000235023"/>
    </source>
</evidence>
<dbReference type="PANTHER" id="PTHR43201">
    <property type="entry name" value="ACYL-COA SYNTHETASE"/>
    <property type="match status" value="1"/>
</dbReference>
<keyword evidence="2" id="KW-0436">Ligase</keyword>
<name>A0A2J5HX00_9EURO</name>
<dbReference type="GO" id="GO:0006631">
    <property type="term" value="P:fatty acid metabolic process"/>
    <property type="evidence" value="ECO:0007669"/>
    <property type="project" value="TreeGrafter"/>
</dbReference>
<dbReference type="InterPro" id="IPR042099">
    <property type="entry name" value="ANL_N_sf"/>
</dbReference>
<dbReference type="Proteomes" id="UP000235023">
    <property type="component" value="Unassembled WGS sequence"/>
</dbReference>
<dbReference type="Pfam" id="PF13193">
    <property type="entry name" value="AMP-binding_C"/>
    <property type="match status" value="1"/>
</dbReference>
<evidence type="ECO:0000256" key="1">
    <source>
        <dbReference type="ARBA" id="ARBA00006432"/>
    </source>
</evidence>
<reference evidence="6" key="1">
    <citation type="submission" date="2017-12" db="EMBL/GenBank/DDBJ databases">
        <authorList>
            <consortium name="DOE Joint Genome Institute"/>
            <person name="Mondo S.J."/>
            <person name="Kjaerbolling I."/>
            <person name="Vesth T.C."/>
            <person name="Frisvad J.C."/>
            <person name="Nybo J.L."/>
            <person name="Theobald S."/>
            <person name="Kuo A."/>
            <person name="Bowyer P."/>
            <person name="Matsuda Y."/>
            <person name="Lyhne E.K."/>
            <person name="Kogle M.E."/>
            <person name="Clum A."/>
            <person name="Lipzen A."/>
            <person name="Salamov A."/>
            <person name="Ngan C.Y."/>
            <person name="Daum C."/>
            <person name="Chiniquy J."/>
            <person name="Barry K."/>
            <person name="LaButti K."/>
            <person name="Haridas S."/>
            <person name="Simmons B.A."/>
            <person name="Magnuson J.K."/>
            <person name="Mortensen U.H."/>
            <person name="Larsen T.O."/>
            <person name="Grigoriev I.V."/>
            <person name="Baker S.E."/>
            <person name="Andersen M.R."/>
            <person name="Nordberg H.P."/>
            <person name="Cantor M.N."/>
            <person name="Hua S.X."/>
        </authorList>
    </citation>
    <scope>NUCLEOTIDE SEQUENCE [LARGE SCALE GENOMIC DNA]</scope>
    <source>
        <strain evidence="6">IBT 19404</strain>
    </source>
</reference>
<evidence type="ECO:0008006" key="7">
    <source>
        <dbReference type="Google" id="ProtNLM"/>
    </source>
</evidence>